<dbReference type="Proteomes" id="UP001237642">
    <property type="component" value="Unassembled WGS sequence"/>
</dbReference>
<proteinExistence type="predicted"/>
<keyword evidence="13" id="KW-0325">Glycoprotein</keyword>
<keyword evidence="21" id="KW-1185">Reference proteome</keyword>
<evidence type="ECO:0000256" key="17">
    <source>
        <dbReference type="SAM" id="Phobius"/>
    </source>
</evidence>
<evidence type="ECO:0000313" key="21">
    <source>
        <dbReference type="Proteomes" id="UP001237642"/>
    </source>
</evidence>
<dbReference type="InterPro" id="IPR038408">
    <property type="entry name" value="GNK2_sf"/>
</dbReference>
<evidence type="ECO:0000256" key="5">
    <source>
        <dbReference type="ARBA" id="ARBA00022729"/>
    </source>
</evidence>
<dbReference type="SUPFAM" id="SSF56112">
    <property type="entry name" value="Protein kinase-like (PK-like)"/>
    <property type="match status" value="1"/>
</dbReference>
<feature type="domain" description="Protein kinase" evidence="18">
    <location>
        <begin position="346"/>
        <end position="622"/>
    </location>
</feature>
<protein>
    <submittedName>
        <fullName evidence="20">Cysteine-rich RLK 29</fullName>
    </submittedName>
</protein>
<dbReference type="PANTHER" id="PTHR27002:SF1073">
    <property type="entry name" value="CYSTEINE-RICH RECEPTOR-LIKE PROTEIN KINASE 29"/>
    <property type="match status" value="1"/>
</dbReference>
<dbReference type="CDD" id="cd14066">
    <property type="entry name" value="STKc_IRAK"/>
    <property type="match status" value="1"/>
</dbReference>
<keyword evidence="9 16" id="KW-0067">ATP-binding</keyword>
<dbReference type="InterPro" id="IPR017441">
    <property type="entry name" value="Protein_kinase_ATP_BS"/>
</dbReference>
<dbReference type="FunFam" id="1.10.510.10:FF:000129">
    <property type="entry name" value="cysteine-rich receptor-like protein kinase 10"/>
    <property type="match status" value="1"/>
</dbReference>
<evidence type="ECO:0000256" key="11">
    <source>
        <dbReference type="ARBA" id="ARBA00023136"/>
    </source>
</evidence>
<feature type="binding site" evidence="16">
    <location>
        <position position="374"/>
    </location>
    <ligand>
        <name>ATP</name>
        <dbReference type="ChEBI" id="CHEBI:30616"/>
    </ligand>
</feature>
<comment type="caution">
    <text evidence="20">The sequence shown here is derived from an EMBL/GenBank/DDBJ whole genome shotgun (WGS) entry which is preliminary data.</text>
</comment>
<evidence type="ECO:0000256" key="15">
    <source>
        <dbReference type="ARBA" id="ARBA00047951"/>
    </source>
</evidence>
<dbReference type="InterPro" id="IPR011009">
    <property type="entry name" value="Kinase-like_dom_sf"/>
</dbReference>
<comment type="catalytic activity">
    <reaction evidence="14">
        <text>L-seryl-[protein] + ATP = O-phospho-L-seryl-[protein] + ADP + H(+)</text>
        <dbReference type="Rhea" id="RHEA:17989"/>
        <dbReference type="Rhea" id="RHEA-COMP:9863"/>
        <dbReference type="Rhea" id="RHEA-COMP:11604"/>
        <dbReference type="ChEBI" id="CHEBI:15378"/>
        <dbReference type="ChEBI" id="CHEBI:29999"/>
        <dbReference type="ChEBI" id="CHEBI:30616"/>
        <dbReference type="ChEBI" id="CHEBI:83421"/>
        <dbReference type="ChEBI" id="CHEBI:456216"/>
    </reaction>
</comment>
<evidence type="ECO:0000259" key="18">
    <source>
        <dbReference type="PROSITE" id="PS50011"/>
    </source>
</evidence>
<dbReference type="GO" id="GO:0004674">
    <property type="term" value="F:protein serine/threonine kinase activity"/>
    <property type="evidence" value="ECO:0007669"/>
    <property type="project" value="UniProtKB-KW"/>
</dbReference>
<dbReference type="Gene3D" id="1.10.510.10">
    <property type="entry name" value="Transferase(Phosphotransferase) domain 1"/>
    <property type="match status" value="1"/>
</dbReference>
<dbReference type="CDD" id="cd23509">
    <property type="entry name" value="Gnk2-like"/>
    <property type="match status" value="2"/>
</dbReference>
<dbReference type="FunFam" id="3.30.200.20:FF:000142">
    <property type="entry name" value="Cysteine-rich receptor-like protein kinase 10"/>
    <property type="match status" value="1"/>
</dbReference>
<evidence type="ECO:0000256" key="16">
    <source>
        <dbReference type="PROSITE-ProRule" id="PRU10141"/>
    </source>
</evidence>
<dbReference type="InterPro" id="IPR008271">
    <property type="entry name" value="Ser/Thr_kinase_AS"/>
</dbReference>
<keyword evidence="6" id="KW-0677">Repeat</keyword>
<evidence type="ECO:0000256" key="10">
    <source>
        <dbReference type="ARBA" id="ARBA00022989"/>
    </source>
</evidence>
<dbReference type="InterPro" id="IPR001245">
    <property type="entry name" value="Ser-Thr/Tyr_kinase_cat_dom"/>
</dbReference>
<keyword evidence="4 17" id="KW-0812">Transmembrane</keyword>
<name>A0AAD8MJ26_9APIA</name>
<reference evidence="20" key="2">
    <citation type="submission" date="2023-05" db="EMBL/GenBank/DDBJ databases">
        <authorList>
            <person name="Schelkunov M.I."/>
        </authorList>
    </citation>
    <scope>NUCLEOTIDE SEQUENCE</scope>
    <source>
        <strain evidence="20">Hsosn_3</strain>
        <tissue evidence="20">Leaf</tissue>
    </source>
</reference>
<dbReference type="FunFam" id="3.30.430.20:FF:000003">
    <property type="entry name" value="Cysteine-rich RLK (RECEPTOR-like protein kinase) 10"/>
    <property type="match status" value="1"/>
</dbReference>
<evidence type="ECO:0000256" key="4">
    <source>
        <dbReference type="ARBA" id="ARBA00022692"/>
    </source>
</evidence>
<dbReference type="GO" id="GO:0005524">
    <property type="term" value="F:ATP binding"/>
    <property type="evidence" value="ECO:0007669"/>
    <property type="project" value="UniProtKB-UniRule"/>
</dbReference>
<dbReference type="EMBL" id="JAUIZM010000007">
    <property type="protein sequence ID" value="KAK1375181.1"/>
    <property type="molecule type" value="Genomic_DNA"/>
</dbReference>
<feature type="domain" description="Gnk2-homologous" evidence="19">
    <location>
        <begin position="42"/>
        <end position="146"/>
    </location>
</feature>
<evidence type="ECO:0000256" key="12">
    <source>
        <dbReference type="ARBA" id="ARBA00023170"/>
    </source>
</evidence>
<keyword evidence="12" id="KW-0675">Receptor</keyword>
<reference evidence="20" key="1">
    <citation type="submission" date="2023-02" db="EMBL/GenBank/DDBJ databases">
        <title>Genome of toxic invasive species Heracleum sosnowskyi carries increased number of genes despite the absence of recent whole-genome duplications.</title>
        <authorList>
            <person name="Schelkunov M."/>
            <person name="Shtratnikova V."/>
            <person name="Makarenko M."/>
            <person name="Klepikova A."/>
            <person name="Omelchenko D."/>
            <person name="Novikova G."/>
            <person name="Obukhova E."/>
            <person name="Bogdanov V."/>
            <person name="Penin A."/>
            <person name="Logacheva M."/>
        </authorList>
    </citation>
    <scope>NUCLEOTIDE SEQUENCE</scope>
    <source>
        <strain evidence="20">Hsosn_3</strain>
        <tissue evidence="20">Leaf</tissue>
    </source>
</reference>
<keyword evidence="7 16" id="KW-0547">Nucleotide-binding</keyword>
<dbReference type="InterPro" id="IPR002902">
    <property type="entry name" value="GNK2"/>
</dbReference>
<evidence type="ECO:0000256" key="2">
    <source>
        <dbReference type="ARBA" id="ARBA00022527"/>
    </source>
</evidence>
<dbReference type="PANTHER" id="PTHR27002">
    <property type="entry name" value="RECEPTOR-LIKE SERINE/THREONINE-PROTEIN KINASE SD1-8"/>
    <property type="match status" value="1"/>
</dbReference>
<dbReference type="PROSITE" id="PS00107">
    <property type="entry name" value="PROTEIN_KINASE_ATP"/>
    <property type="match status" value="1"/>
</dbReference>
<keyword evidence="2" id="KW-0723">Serine/threonine-protein kinase</keyword>
<dbReference type="GO" id="GO:0006979">
    <property type="term" value="P:response to oxidative stress"/>
    <property type="evidence" value="ECO:0007669"/>
    <property type="project" value="UniProtKB-ARBA"/>
</dbReference>
<dbReference type="Pfam" id="PF07714">
    <property type="entry name" value="PK_Tyr_Ser-Thr"/>
    <property type="match status" value="1"/>
</dbReference>
<keyword evidence="8" id="KW-0418">Kinase</keyword>
<comment type="subcellular location">
    <subcellularLocation>
        <location evidence="1">Membrane</location>
        <topology evidence="1">Single-pass membrane protein</topology>
    </subcellularLocation>
</comment>
<evidence type="ECO:0000256" key="3">
    <source>
        <dbReference type="ARBA" id="ARBA00022679"/>
    </source>
</evidence>
<dbReference type="Gene3D" id="3.30.430.20">
    <property type="entry name" value="Gnk2 domain, C-X8-C-X2-C motif"/>
    <property type="match status" value="2"/>
</dbReference>
<keyword evidence="11 17" id="KW-0472">Membrane</keyword>
<dbReference type="PROSITE" id="PS51473">
    <property type="entry name" value="GNK2"/>
    <property type="match status" value="2"/>
</dbReference>
<keyword evidence="10 17" id="KW-1133">Transmembrane helix</keyword>
<dbReference type="AlphaFoldDB" id="A0AAD8MJ26"/>
<evidence type="ECO:0000256" key="9">
    <source>
        <dbReference type="ARBA" id="ARBA00022840"/>
    </source>
</evidence>
<accession>A0AAD8MJ26</accession>
<comment type="catalytic activity">
    <reaction evidence="15">
        <text>L-threonyl-[protein] + ATP = O-phospho-L-threonyl-[protein] + ADP + H(+)</text>
        <dbReference type="Rhea" id="RHEA:46608"/>
        <dbReference type="Rhea" id="RHEA-COMP:11060"/>
        <dbReference type="Rhea" id="RHEA-COMP:11605"/>
        <dbReference type="ChEBI" id="CHEBI:15378"/>
        <dbReference type="ChEBI" id="CHEBI:30013"/>
        <dbReference type="ChEBI" id="CHEBI:30616"/>
        <dbReference type="ChEBI" id="CHEBI:61977"/>
        <dbReference type="ChEBI" id="CHEBI:456216"/>
    </reaction>
</comment>
<evidence type="ECO:0000256" key="13">
    <source>
        <dbReference type="ARBA" id="ARBA00023180"/>
    </source>
</evidence>
<dbReference type="PROSITE" id="PS00108">
    <property type="entry name" value="PROTEIN_KINASE_ST"/>
    <property type="match status" value="1"/>
</dbReference>
<evidence type="ECO:0000313" key="20">
    <source>
        <dbReference type="EMBL" id="KAK1375181.1"/>
    </source>
</evidence>
<evidence type="ECO:0000256" key="7">
    <source>
        <dbReference type="ARBA" id="ARBA00022741"/>
    </source>
</evidence>
<organism evidence="20 21">
    <name type="scientific">Heracleum sosnowskyi</name>
    <dbReference type="NCBI Taxonomy" id="360622"/>
    <lineage>
        <taxon>Eukaryota</taxon>
        <taxon>Viridiplantae</taxon>
        <taxon>Streptophyta</taxon>
        <taxon>Embryophyta</taxon>
        <taxon>Tracheophyta</taxon>
        <taxon>Spermatophyta</taxon>
        <taxon>Magnoliopsida</taxon>
        <taxon>eudicotyledons</taxon>
        <taxon>Gunneridae</taxon>
        <taxon>Pentapetalae</taxon>
        <taxon>asterids</taxon>
        <taxon>campanulids</taxon>
        <taxon>Apiales</taxon>
        <taxon>Apiaceae</taxon>
        <taxon>Apioideae</taxon>
        <taxon>apioid superclade</taxon>
        <taxon>Tordylieae</taxon>
        <taxon>Tordyliinae</taxon>
        <taxon>Heracleum</taxon>
    </lineage>
</organism>
<evidence type="ECO:0000256" key="6">
    <source>
        <dbReference type="ARBA" id="ARBA00022737"/>
    </source>
</evidence>
<evidence type="ECO:0000259" key="19">
    <source>
        <dbReference type="PROSITE" id="PS51473"/>
    </source>
</evidence>
<dbReference type="Pfam" id="PF01657">
    <property type="entry name" value="Stress-antifung"/>
    <property type="match status" value="2"/>
</dbReference>
<evidence type="ECO:0000256" key="14">
    <source>
        <dbReference type="ARBA" id="ARBA00047558"/>
    </source>
</evidence>
<sequence length="681" mass="76091">MYHNDLDLDFSASKDHSIHGSWIISKYILLLYTGCIPVSPSRFVDKFCGTNGNYTTNNVYNKNLDSALADLNSAASTSNSGFYNASAGVNFDRANALVLCRGDVQLDICRSCVKESITNLRELCPNQKEAVEWYDECMLRYSDNPVLYNLVIEPINSGRNGTNASDSNQYDQDLRALLDGLKDKVIQQKFATGKKSGPNFLTIYALMQCTPDLSSTQCSDCLDEVIRAISLRCFGIGCQIATPSCRLRYEANRFYNETITFAAPPPVSSAPPPEKNDNTKTTVIIIVVVIVGLVLFLFILVFIFQRKQKHRTATGTLQQHDNVEEMRSTEFLQYDFTTIEVATNYFSDEKKLGQGGFGAVYKGILRTGQEVAVKRLLRGSGQGEQEFKNEVTLVAQLQHRNLVRLLGFCYEGTERLLIYEFVPNASLDQFIFDSANRSLLDWKRRFKIIGGVARGLLYLHEDSRLRIIHRDLKASNVLLDADMNSKIADFGMAKLFEIDETQGNTSRIVGTYGYMAPEYAMYGQFSVKSDVFSFGVLVLEIVSGQKNNCFRNGEEVQDLLSAAWKYWQQGNASNVIDPILRNGSESLREIIRCIHIGLLCVQEHVANRPNMASVVLMLNSFSLALAVPSEPAFFMNSGIDPGESFAEDSVNSRVNRNSSNAEDRSADYSVNNASITDLLPR</sequence>
<feature type="domain" description="Gnk2-homologous" evidence="19">
    <location>
        <begin position="152"/>
        <end position="254"/>
    </location>
</feature>
<dbReference type="GO" id="GO:0005886">
    <property type="term" value="C:plasma membrane"/>
    <property type="evidence" value="ECO:0007669"/>
    <property type="project" value="TreeGrafter"/>
</dbReference>
<dbReference type="Gene3D" id="3.30.200.20">
    <property type="entry name" value="Phosphorylase Kinase, domain 1"/>
    <property type="match status" value="1"/>
</dbReference>
<feature type="transmembrane region" description="Helical" evidence="17">
    <location>
        <begin position="283"/>
        <end position="304"/>
    </location>
</feature>
<dbReference type="SMART" id="SM00220">
    <property type="entry name" value="S_TKc"/>
    <property type="match status" value="1"/>
</dbReference>
<keyword evidence="5" id="KW-0732">Signal</keyword>
<evidence type="ECO:0000256" key="1">
    <source>
        <dbReference type="ARBA" id="ARBA00004167"/>
    </source>
</evidence>
<dbReference type="InterPro" id="IPR000719">
    <property type="entry name" value="Prot_kinase_dom"/>
</dbReference>
<keyword evidence="3" id="KW-0808">Transferase</keyword>
<dbReference type="PROSITE" id="PS50011">
    <property type="entry name" value="PROTEIN_KINASE_DOM"/>
    <property type="match status" value="1"/>
</dbReference>
<gene>
    <name evidence="20" type="ORF">POM88_031374</name>
</gene>
<evidence type="ECO:0000256" key="8">
    <source>
        <dbReference type="ARBA" id="ARBA00022777"/>
    </source>
</evidence>